<keyword evidence="1" id="KW-0805">Transcription regulation</keyword>
<dbReference type="STRING" id="356660.SAMN05444336_1011159"/>
<keyword evidence="2" id="KW-0238">DNA-binding</keyword>
<dbReference type="InterPro" id="IPR000835">
    <property type="entry name" value="HTH_MarR-typ"/>
</dbReference>
<sequence>MQDRLTTALVAMRRILRATETSARALARETGLTTPQLMVLEHLRDGAESTPTRIAQSVGVAQATATALIEKLEARGMVLRRRGESDRRQYWLSLTEAGAAALDASPDPLQRRFAERFAKLDDWEKAMLVASLERVAHMLAPDTADAAPILHAGDVAATDASGAPSA</sequence>
<dbReference type="EMBL" id="FNMZ01000001">
    <property type="protein sequence ID" value="SDW48851.1"/>
    <property type="molecule type" value="Genomic_DNA"/>
</dbReference>
<dbReference type="SUPFAM" id="SSF46785">
    <property type="entry name" value="Winged helix' DNA-binding domain"/>
    <property type="match status" value="1"/>
</dbReference>
<name>A0A1H2TYJ3_9RHOB</name>
<evidence type="ECO:0000313" key="6">
    <source>
        <dbReference type="Proteomes" id="UP000199118"/>
    </source>
</evidence>
<dbReference type="SMART" id="SM00347">
    <property type="entry name" value="HTH_MARR"/>
    <property type="match status" value="1"/>
</dbReference>
<dbReference type="OrthoDB" id="8447118at2"/>
<dbReference type="InterPro" id="IPR036390">
    <property type="entry name" value="WH_DNA-bd_sf"/>
</dbReference>
<keyword evidence="3" id="KW-0804">Transcription</keyword>
<keyword evidence="6" id="KW-1185">Reference proteome</keyword>
<dbReference type="Gene3D" id="1.10.10.10">
    <property type="entry name" value="Winged helix-like DNA-binding domain superfamily/Winged helix DNA-binding domain"/>
    <property type="match status" value="1"/>
</dbReference>
<proteinExistence type="predicted"/>
<dbReference type="Proteomes" id="UP000199118">
    <property type="component" value="Unassembled WGS sequence"/>
</dbReference>
<dbReference type="PROSITE" id="PS50995">
    <property type="entry name" value="HTH_MARR_2"/>
    <property type="match status" value="1"/>
</dbReference>
<evidence type="ECO:0000256" key="3">
    <source>
        <dbReference type="ARBA" id="ARBA00023163"/>
    </source>
</evidence>
<organism evidence="5 6">
    <name type="scientific">Albimonas donghaensis</name>
    <dbReference type="NCBI Taxonomy" id="356660"/>
    <lineage>
        <taxon>Bacteria</taxon>
        <taxon>Pseudomonadati</taxon>
        <taxon>Pseudomonadota</taxon>
        <taxon>Alphaproteobacteria</taxon>
        <taxon>Rhodobacterales</taxon>
        <taxon>Paracoccaceae</taxon>
        <taxon>Albimonas</taxon>
    </lineage>
</organism>
<dbReference type="RefSeq" id="WP_092680117.1">
    <property type="nucleotide sequence ID" value="NZ_FNMZ01000001.1"/>
</dbReference>
<dbReference type="PANTHER" id="PTHR42756:SF1">
    <property type="entry name" value="TRANSCRIPTIONAL REPRESSOR OF EMRAB OPERON"/>
    <property type="match status" value="1"/>
</dbReference>
<dbReference type="AlphaFoldDB" id="A0A1H2TYJ3"/>
<accession>A0A1H2TYJ3</accession>
<dbReference type="InterPro" id="IPR036388">
    <property type="entry name" value="WH-like_DNA-bd_sf"/>
</dbReference>
<dbReference type="GO" id="GO:0003700">
    <property type="term" value="F:DNA-binding transcription factor activity"/>
    <property type="evidence" value="ECO:0007669"/>
    <property type="project" value="InterPro"/>
</dbReference>
<dbReference type="GO" id="GO:0003677">
    <property type="term" value="F:DNA binding"/>
    <property type="evidence" value="ECO:0007669"/>
    <property type="project" value="UniProtKB-KW"/>
</dbReference>
<evidence type="ECO:0000259" key="4">
    <source>
        <dbReference type="PROSITE" id="PS50995"/>
    </source>
</evidence>
<evidence type="ECO:0000256" key="1">
    <source>
        <dbReference type="ARBA" id="ARBA00023015"/>
    </source>
</evidence>
<evidence type="ECO:0000256" key="2">
    <source>
        <dbReference type="ARBA" id="ARBA00023125"/>
    </source>
</evidence>
<dbReference type="PANTHER" id="PTHR42756">
    <property type="entry name" value="TRANSCRIPTIONAL REGULATOR, MARR"/>
    <property type="match status" value="1"/>
</dbReference>
<dbReference type="Pfam" id="PF01047">
    <property type="entry name" value="MarR"/>
    <property type="match status" value="1"/>
</dbReference>
<gene>
    <name evidence="5" type="ORF">SAMN05444336_1011159</name>
</gene>
<reference evidence="5 6" key="1">
    <citation type="submission" date="2016-10" db="EMBL/GenBank/DDBJ databases">
        <authorList>
            <person name="de Groot N.N."/>
        </authorList>
    </citation>
    <scope>NUCLEOTIDE SEQUENCE [LARGE SCALE GENOMIC DNA]</scope>
    <source>
        <strain evidence="5 6">DSM 17890</strain>
    </source>
</reference>
<feature type="domain" description="HTH marR-type" evidence="4">
    <location>
        <begin position="2"/>
        <end position="137"/>
    </location>
</feature>
<protein>
    <submittedName>
        <fullName evidence="5">Transcriptional regulator, MarR family</fullName>
    </submittedName>
</protein>
<dbReference type="PRINTS" id="PR00598">
    <property type="entry name" value="HTHMARR"/>
</dbReference>
<evidence type="ECO:0000313" key="5">
    <source>
        <dbReference type="EMBL" id="SDW48851.1"/>
    </source>
</evidence>